<dbReference type="InterPro" id="IPR001223">
    <property type="entry name" value="Glyco_hydro18_cat"/>
</dbReference>
<dbReference type="EC" id="3.2.1.14" evidence="3"/>
<keyword evidence="5" id="KW-0146">Chitin degradation</keyword>
<evidence type="ECO:0000256" key="11">
    <source>
        <dbReference type="SAM" id="SignalP"/>
    </source>
</evidence>
<feature type="region of interest" description="Disordered" evidence="10">
    <location>
        <begin position="559"/>
        <end position="581"/>
    </location>
</feature>
<protein>
    <recommendedName>
        <fullName evidence="3">chitinase</fullName>
        <ecNumber evidence="3">3.2.1.14</ecNumber>
    </recommendedName>
</protein>
<dbReference type="PANTHER" id="PTHR11177">
    <property type="entry name" value="CHITINASE"/>
    <property type="match status" value="1"/>
</dbReference>
<dbReference type="Gene3D" id="3.20.20.80">
    <property type="entry name" value="Glycosidases"/>
    <property type="match status" value="1"/>
</dbReference>
<feature type="compositionally biased region" description="Polar residues" evidence="10">
    <location>
        <begin position="939"/>
        <end position="948"/>
    </location>
</feature>
<dbReference type="RefSeq" id="WP_255874217.1">
    <property type="nucleotide sequence ID" value="NZ_JACASI010000024.1"/>
</dbReference>
<organism evidence="13 14">
    <name type="scientific">Microbulbifer elongatus</name>
    <dbReference type="NCBI Taxonomy" id="86173"/>
    <lineage>
        <taxon>Bacteria</taxon>
        <taxon>Pseudomonadati</taxon>
        <taxon>Pseudomonadota</taxon>
        <taxon>Gammaproteobacteria</taxon>
        <taxon>Cellvibrionales</taxon>
        <taxon>Microbulbiferaceae</taxon>
        <taxon>Microbulbifer</taxon>
    </lineage>
</organism>
<dbReference type="SUPFAM" id="SSF54556">
    <property type="entry name" value="Chitinase insertion domain"/>
    <property type="match status" value="1"/>
</dbReference>
<dbReference type="SMART" id="SM00495">
    <property type="entry name" value="ChtBD3"/>
    <property type="match status" value="2"/>
</dbReference>
<dbReference type="CDD" id="cd02848">
    <property type="entry name" value="E_set_Chitinase_N"/>
    <property type="match status" value="1"/>
</dbReference>
<evidence type="ECO:0000256" key="1">
    <source>
        <dbReference type="ARBA" id="ARBA00000822"/>
    </source>
</evidence>
<dbReference type="Proteomes" id="UP001205566">
    <property type="component" value="Unassembled WGS sequence"/>
</dbReference>
<feature type="domain" description="GH18" evidence="12">
    <location>
        <begin position="163"/>
        <end position="564"/>
    </location>
</feature>
<dbReference type="Gene3D" id="2.60.40.10">
    <property type="entry name" value="Immunoglobulins"/>
    <property type="match status" value="4"/>
</dbReference>
<dbReference type="InterPro" id="IPR017853">
    <property type="entry name" value="GH"/>
</dbReference>
<evidence type="ECO:0000256" key="5">
    <source>
        <dbReference type="ARBA" id="ARBA00023024"/>
    </source>
</evidence>
<comment type="similarity">
    <text evidence="2">Belongs to the glycosyl hydrolase 18 family. Chitinase class II subfamily.</text>
</comment>
<feature type="signal peptide" evidence="11">
    <location>
        <begin position="1"/>
        <end position="26"/>
    </location>
</feature>
<keyword evidence="6" id="KW-0119">Carbohydrate metabolism</keyword>
<evidence type="ECO:0000313" key="13">
    <source>
        <dbReference type="EMBL" id="MCQ3829349.1"/>
    </source>
</evidence>
<feature type="chain" id="PRO_5045641821" description="chitinase" evidence="11">
    <location>
        <begin position="27"/>
        <end position="959"/>
    </location>
</feature>
<dbReference type="SMART" id="SM00636">
    <property type="entry name" value="Glyco_18"/>
    <property type="match status" value="1"/>
</dbReference>
<dbReference type="EMBL" id="JACASI010000024">
    <property type="protein sequence ID" value="MCQ3829349.1"/>
    <property type="molecule type" value="Genomic_DNA"/>
</dbReference>
<dbReference type="Gene3D" id="3.10.50.10">
    <property type="match status" value="1"/>
</dbReference>
<keyword evidence="7 9" id="KW-0326">Glycosidase</keyword>
<dbReference type="InterPro" id="IPR001579">
    <property type="entry name" value="Glyco_hydro_18_chit_AS"/>
</dbReference>
<dbReference type="InterPro" id="IPR022409">
    <property type="entry name" value="PKD/Chitinase_dom"/>
</dbReference>
<dbReference type="PROSITE" id="PS51910">
    <property type="entry name" value="GH18_2"/>
    <property type="match status" value="1"/>
</dbReference>
<name>A0ABT1P2W8_9GAMM</name>
<comment type="catalytic activity">
    <reaction evidence="1">
        <text>Random endo-hydrolysis of N-acetyl-beta-D-glucosaminide (1-&gt;4)-beta-linkages in chitin and chitodextrins.</text>
        <dbReference type="EC" id="3.2.1.14"/>
    </reaction>
</comment>
<gene>
    <name evidence="13" type="ORF">HXX02_07815</name>
</gene>
<dbReference type="InterPro" id="IPR003610">
    <property type="entry name" value="CBM5/12"/>
</dbReference>
<dbReference type="InterPro" id="IPR013783">
    <property type="entry name" value="Ig-like_fold"/>
</dbReference>
<evidence type="ECO:0000256" key="3">
    <source>
        <dbReference type="ARBA" id="ARBA00012729"/>
    </source>
</evidence>
<evidence type="ECO:0000256" key="7">
    <source>
        <dbReference type="ARBA" id="ARBA00023295"/>
    </source>
</evidence>
<evidence type="ECO:0000256" key="10">
    <source>
        <dbReference type="SAM" id="MobiDB-lite"/>
    </source>
</evidence>
<feature type="region of interest" description="Disordered" evidence="10">
    <location>
        <begin position="939"/>
        <end position="959"/>
    </location>
</feature>
<sequence>MKGLTPSHWRRTLLALGLATSSTAIAAPGAPTIEWMETSFAIIEVDDAATAYEQLITVNDYAEVPVEWTKWSGDPATTAQYLLNGQVVLEQPVSGGGTQTGSATLQVAEGGQYALQVALCNDDGCATSAVTDIVVADTDGSHLDPLTITAGENNQPYENTSNSVVGTYFVEWGVYGRKFSVDMMPSYNLTHIIYGFIPICGGDGINDSLKEIEGSFQALQRSCSGREDFKVSLHDPFAAVQKSQTGQTYSDPYKGNFGQLMALKQAYPDLKILPSIGGWTLSDPFYFFGDAAKRQTFVDSVEEFMRTWKFFDGVDIDWEYPGGQGANPNLGDPATDGETYRLLMRDLRAMLDGLEQETGREYQLTSAIGAGSDKIEDVDYADVQQYMDYIFMMTYDFYGAFSLETLGHQTALYAPSWRPDTDYTTHNGVQNMLNLGVDPGKLVVGTAMYGRGWTGVNGWTGNDHMTGTATGAVDGTWEAGVVDYRDIVERLATGEWEEYYDETAEAPYMFKPSTGDLITYDNRRSVLAKGAYVQANNLAGLFSWEIDADNGDILNAMHEGLGHGGGQNNRAPTARAGGDQSVDGGVSVTLDGSSSSDLDGDPLTYSWAQVSGTSVTLQNASSASAGFTAPSVAADEDLVFELTVSDDSGASDTDQVVITVLADQPNQAPSADAGADQIVVTPATVTLDGSASSDPDGDALTYSWSQISGAPVSLSSTSAVNPSFSAAEVSAEQELVFELSVSDGALSDDTPDQVSIFLLPPDANTPPEVTAPAQVTIQEGATDSITAVGTDADGDTLTYTWSGMESGTGDTITITAPQVEADTDFTLTVTVSDGIDSASANVTVTVTNSTGGGGCEMTDPNAGNYPAWQSGSTYLGGDEVSHDDLVWEAKYWTQQEPGFSAADWKLISDVEVPWNASTAYNGGDEVNHDGKRYRAKWWTQGQEPSTSSDWEEIGDATCN</sequence>
<dbReference type="InterPro" id="IPR013540">
    <property type="entry name" value="ChitinaseA_N"/>
</dbReference>
<dbReference type="SUPFAM" id="SSF81296">
    <property type="entry name" value="E set domains"/>
    <property type="match status" value="1"/>
</dbReference>
<dbReference type="InterPro" id="IPR014756">
    <property type="entry name" value="Ig_E-set"/>
</dbReference>
<dbReference type="CDD" id="cd12215">
    <property type="entry name" value="ChiC_BD"/>
    <property type="match status" value="1"/>
</dbReference>
<evidence type="ECO:0000313" key="14">
    <source>
        <dbReference type="Proteomes" id="UP001205566"/>
    </source>
</evidence>
<dbReference type="PROSITE" id="PS01095">
    <property type="entry name" value="GH18_1"/>
    <property type="match status" value="1"/>
</dbReference>
<dbReference type="InterPro" id="IPR029070">
    <property type="entry name" value="Chitinase_insertion_sf"/>
</dbReference>
<evidence type="ECO:0000256" key="8">
    <source>
        <dbReference type="ARBA" id="ARBA00023326"/>
    </source>
</evidence>
<dbReference type="InterPro" id="IPR050314">
    <property type="entry name" value="Glycosyl_Hydrlase_18"/>
</dbReference>
<keyword evidence="4 9" id="KW-0378">Hydrolase</keyword>
<dbReference type="CDD" id="cd12204">
    <property type="entry name" value="CBD_like"/>
    <property type="match status" value="1"/>
</dbReference>
<dbReference type="Pfam" id="PF08329">
    <property type="entry name" value="ChitinaseA_N"/>
    <property type="match status" value="1"/>
</dbReference>
<dbReference type="SUPFAM" id="SSF51055">
    <property type="entry name" value="Carbohydrate binding domain"/>
    <property type="match status" value="2"/>
</dbReference>
<proteinExistence type="inferred from homology"/>
<dbReference type="Pfam" id="PF00704">
    <property type="entry name" value="Glyco_hydro_18"/>
    <property type="match status" value="1"/>
</dbReference>
<dbReference type="InterPro" id="IPR011583">
    <property type="entry name" value="Chitinase_II/V-like_cat"/>
</dbReference>
<dbReference type="SUPFAM" id="SSF51445">
    <property type="entry name" value="(Trans)glycosidases"/>
    <property type="match status" value="1"/>
</dbReference>
<dbReference type="InterPro" id="IPR035986">
    <property type="entry name" value="PKD_dom_sf"/>
</dbReference>
<accession>A0ABT1P2W8</accession>
<dbReference type="CDD" id="cd06548">
    <property type="entry name" value="GH18_chitinase"/>
    <property type="match status" value="1"/>
</dbReference>
<dbReference type="PANTHER" id="PTHR11177:SF317">
    <property type="entry name" value="CHITINASE 12-RELATED"/>
    <property type="match status" value="1"/>
</dbReference>
<dbReference type="InterPro" id="IPR036573">
    <property type="entry name" value="CBM_sf_5/12"/>
</dbReference>
<keyword evidence="11" id="KW-0732">Signal</keyword>
<dbReference type="SMART" id="SM00089">
    <property type="entry name" value="PKD"/>
    <property type="match status" value="4"/>
</dbReference>
<evidence type="ECO:0000256" key="4">
    <source>
        <dbReference type="ARBA" id="ARBA00022801"/>
    </source>
</evidence>
<feature type="compositionally biased region" description="Acidic residues" evidence="10">
    <location>
        <begin position="949"/>
        <end position="959"/>
    </location>
</feature>
<dbReference type="Pfam" id="PF22352">
    <property type="entry name" value="K319L-like_PKD"/>
    <property type="match status" value="2"/>
</dbReference>
<evidence type="ECO:0000256" key="6">
    <source>
        <dbReference type="ARBA" id="ARBA00023277"/>
    </source>
</evidence>
<keyword evidence="8" id="KW-0624">Polysaccharide degradation</keyword>
<reference evidence="13" key="1">
    <citation type="thesis" date="2020" institute="Technische Universitat Dresden" country="Dresden, Germany">
        <title>The Agarolytic System of Microbulbifer elongatus PORT2, Isolated from Batu Karas, Pangandaran West Java Indonesia.</title>
        <authorList>
            <person name="Anggraeni S.R."/>
        </authorList>
    </citation>
    <scope>NUCLEOTIDE SEQUENCE</scope>
    <source>
        <strain evidence="13">PORT2</strain>
    </source>
</reference>
<dbReference type="Pfam" id="PF02839">
    <property type="entry name" value="CBM_5_12"/>
    <property type="match status" value="1"/>
</dbReference>
<comment type="caution">
    <text evidence="13">The sequence shown here is derived from an EMBL/GenBank/DDBJ whole genome shotgun (WGS) entry which is preliminary data.</text>
</comment>
<evidence type="ECO:0000256" key="9">
    <source>
        <dbReference type="RuleBase" id="RU000489"/>
    </source>
</evidence>
<evidence type="ECO:0000259" key="12">
    <source>
        <dbReference type="PROSITE" id="PS51910"/>
    </source>
</evidence>
<keyword evidence="14" id="KW-1185">Reference proteome</keyword>
<dbReference type="SUPFAM" id="SSF49299">
    <property type="entry name" value="PKD domain"/>
    <property type="match status" value="1"/>
</dbReference>
<dbReference type="Gene3D" id="2.10.10.20">
    <property type="entry name" value="Carbohydrate-binding module superfamily 5/12"/>
    <property type="match status" value="2"/>
</dbReference>
<evidence type="ECO:0000256" key="2">
    <source>
        <dbReference type="ARBA" id="ARBA00009121"/>
    </source>
</evidence>